<dbReference type="EMBL" id="JAIOIV010000101">
    <property type="protein sequence ID" value="MBZ0157039.1"/>
    <property type="molecule type" value="Genomic_DNA"/>
</dbReference>
<name>A0A953M0M8_9BACT</name>
<accession>A0A953M0M8</accession>
<evidence type="ECO:0008006" key="3">
    <source>
        <dbReference type="Google" id="ProtNLM"/>
    </source>
</evidence>
<reference evidence="1" key="2">
    <citation type="submission" date="2021-08" db="EMBL/GenBank/DDBJ databases">
        <authorList>
            <person name="Dalcin Martins P."/>
        </authorList>
    </citation>
    <scope>NUCLEOTIDE SEQUENCE</scope>
    <source>
        <strain evidence="1">MAG_39</strain>
    </source>
</reference>
<evidence type="ECO:0000313" key="2">
    <source>
        <dbReference type="Proteomes" id="UP000705867"/>
    </source>
</evidence>
<organism evidence="1 2">
    <name type="scientific">Candidatus Nitrobium versatile</name>
    <dbReference type="NCBI Taxonomy" id="2884831"/>
    <lineage>
        <taxon>Bacteria</taxon>
        <taxon>Pseudomonadati</taxon>
        <taxon>Nitrospirota</taxon>
        <taxon>Nitrospiria</taxon>
        <taxon>Nitrospirales</taxon>
        <taxon>Nitrospiraceae</taxon>
        <taxon>Candidatus Nitrobium</taxon>
    </lineage>
</organism>
<reference evidence="1" key="1">
    <citation type="journal article" date="2021" name="bioRxiv">
        <title>Unraveling nitrogen, sulfur and carbon metabolic pathways and microbial community transcriptional responses to substrate deprivation and toxicity stresses in a bioreactor mimicking anoxic brackish coastal sediment conditions.</title>
        <authorList>
            <person name="Martins P.D."/>
            <person name="Echeveste M.J."/>
            <person name="Arshad A."/>
            <person name="Kurth J."/>
            <person name="Ouboter H."/>
            <person name="Jetten M.S.M."/>
            <person name="Welte C.U."/>
        </authorList>
    </citation>
    <scope>NUCLEOTIDE SEQUENCE</scope>
    <source>
        <strain evidence="1">MAG_39</strain>
    </source>
</reference>
<dbReference type="AlphaFoldDB" id="A0A953M0M8"/>
<gene>
    <name evidence="1" type="ORF">K8I29_12615</name>
</gene>
<sequence length="186" mass="20299">MKEAILAGVVPFLLLLSPGALAHDLVWPGEKLKAMFPQAESFEQKNLYISDEQRARIEKMAGVPLPEEDLKPSLYLAVVRSAPGAPPRKAAAMLFIDAQGEGGKIEMGVVVNGKGELERIHLFENRESEKVTRSSFLKQFEGKKTSDPFKTGVDITAPAGQEKATQAIASGAKRGLLIINELFKRK</sequence>
<proteinExistence type="predicted"/>
<protein>
    <recommendedName>
        <fullName evidence="3">FMN-binding protein</fullName>
    </recommendedName>
</protein>
<evidence type="ECO:0000313" key="1">
    <source>
        <dbReference type="EMBL" id="MBZ0157039.1"/>
    </source>
</evidence>
<dbReference type="Proteomes" id="UP000705867">
    <property type="component" value="Unassembled WGS sequence"/>
</dbReference>
<comment type="caution">
    <text evidence="1">The sequence shown here is derived from an EMBL/GenBank/DDBJ whole genome shotgun (WGS) entry which is preliminary data.</text>
</comment>